<dbReference type="RefSeq" id="WP_115632033.1">
    <property type="nucleotide sequence ID" value="NZ_UIGI01000002.1"/>
</dbReference>
<evidence type="ECO:0008006" key="4">
    <source>
        <dbReference type="Google" id="ProtNLM"/>
    </source>
</evidence>
<dbReference type="InterPro" id="IPR009044">
    <property type="entry name" value="ssDNA-bd_transcriptional_reg"/>
</dbReference>
<dbReference type="EMBL" id="UIGI01000002">
    <property type="protein sequence ID" value="SUY92794.1"/>
    <property type="molecule type" value="Genomic_DNA"/>
</dbReference>
<dbReference type="AlphaFoldDB" id="A0A381KN53"/>
<proteinExistence type="predicted"/>
<name>A0A381KN53_9ENTR</name>
<dbReference type="InterPro" id="IPR013742">
    <property type="entry name" value="Whirly"/>
</dbReference>
<reference evidence="2 3" key="1">
    <citation type="submission" date="2018-06" db="EMBL/GenBank/DDBJ databases">
        <authorList>
            <consortium name="Pathogen Informatics"/>
            <person name="Doyle S."/>
        </authorList>
    </citation>
    <scope>NUCLEOTIDE SEQUENCE [LARGE SCALE GENOMIC DNA]</scope>
    <source>
        <strain evidence="2 3">NCTC12119</strain>
    </source>
</reference>
<dbReference type="Pfam" id="PF08536">
    <property type="entry name" value="Whirly"/>
    <property type="match status" value="1"/>
</dbReference>
<sequence length="186" mass="20796">MMNDQLVVNGTRSQNIKVFGTACALELVINQEDTKASDNSEYSSPSDKFYLNLFVAPSSSSGGYEWTTENCVIMKLSMTEVMSLASVFLRIKNTFKIENRKTSHRSHSVYKNLSVEPNNKGGLLFKLGIVPIEKNTIEKFLHYIPVMEMDCVRVGLFLLGFVSLKMPLVSTESIITALRLAESKAK</sequence>
<evidence type="ECO:0000313" key="3">
    <source>
        <dbReference type="Proteomes" id="UP000255528"/>
    </source>
</evidence>
<dbReference type="GO" id="GO:0006952">
    <property type="term" value="P:defense response"/>
    <property type="evidence" value="ECO:0007669"/>
    <property type="project" value="InterPro"/>
</dbReference>
<evidence type="ECO:0000313" key="2">
    <source>
        <dbReference type="EMBL" id="SUY92794.1"/>
    </source>
</evidence>
<dbReference type="GO" id="GO:0006355">
    <property type="term" value="P:regulation of DNA-templated transcription"/>
    <property type="evidence" value="ECO:0007669"/>
    <property type="project" value="InterPro"/>
</dbReference>
<protein>
    <recommendedName>
        <fullName evidence="4">Whirly transcription factor</fullName>
    </recommendedName>
</protein>
<dbReference type="Gene3D" id="2.30.31.10">
    <property type="entry name" value="Transcriptional Coactivator Pc4, Chain A"/>
    <property type="match status" value="1"/>
</dbReference>
<evidence type="ECO:0000256" key="1">
    <source>
        <dbReference type="ARBA" id="ARBA00022946"/>
    </source>
</evidence>
<gene>
    <name evidence="2" type="ORF">NCTC12119_04823</name>
</gene>
<accession>A0A381KN53</accession>
<organism evidence="2 3">
    <name type="scientific">Buttiauxella agrestis</name>
    <dbReference type="NCBI Taxonomy" id="82977"/>
    <lineage>
        <taxon>Bacteria</taxon>
        <taxon>Pseudomonadati</taxon>
        <taxon>Pseudomonadota</taxon>
        <taxon>Gammaproteobacteria</taxon>
        <taxon>Enterobacterales</taxon>
        <taxon>Enterobacteriaceae</taxon>
        <taxon>Buttiauxella</taxon>
    </lineage>
</organism>
<dbReference type="GO" id="GO:0003697">
    <property type="term" value="F:single-stranded DNA binding"/>
    <property type="evidence" value="ECO:0007669"/>
    <property type="project" value="InterPro"/>
</dbReference>
<dbReference type="Proteomes" id="UP000255528">
    <property type="component" value="Unassembled WGS sequence"/>
</dbReference>
<keyword evidence="1" id="KW-0809">Transit peptide</keyword>